<dbReference type="Gene3D" id="1.10.10.60">
    <property type="entry name" value="Homeodomain-like"/>
    <property type="match status" value="1"/>
</dbReference>
<reference evidence="1 2" key="1">
    <citation type="journal article" date="2015" name="Nature">
        <title>rRNA introns, odd ribosomes, and small enigmatic genomes across a large radiation of phyla.</title>
        <authorList>
            <person name="Brown C.T."/>
            <person name="Hug L.A."/>
            <person name="Thomas B.C."/>
            <person name="Sharon I."/>
            <person name="Castelle C.J."/>
            <person name="Singh A."/>
            <person name="Wilkins M.J."/>
            <person name="Williams K.H."/>
            <person name="Banfield J.F."/>
        </authorList>
    </citation>
    <scope>NUCLEOTIDE SEQUENCE [LARGE SCALE GENOMIC DNA]</scope>
</reference>
<dbReference type="EMBL" id="LBOG01000007">
    <property type="protein sequence ID" value="KKP29851.1"/>
    <property type="molecule type" value="Genomic_DNA"/>
</dbReference>
<dbReference type="AlphaFoldDB" id="A0A0F9YTQ7"/>
<dbReference type="Proteomes" id="UP000034934">
    <property type="component" value="Unassembled WGS sequence"/>
</dbReference>
<protein>
    <recommendedName>
        <fullName evidence="3">Resolvase helix-turn-helix domain protein</fullName>
    </recommendedName>
</protein>
<proteinExistence type="predicted"/>
<sequence>MSKYELKAKVQALRREGISVNEIKDRLGISKSTVCFWCREIILTEVQYKKIKKEHILRTQKGRLIGAQMNKNKRLDAINLANIWGEKIVKKISKRELLLIATALYWSEGSKSGRTSGFIFVNSDPEMILVMKLFLIEVLKIPSKDIVCSIQINRIHEKRIEKVLSFWKKLLHLHNSQFRKPYYVNTKVSKVYDNYENYYGICRLAIRRGMNLKYRMLGLIKAIKEDILPV</sequence>
<evidence type="ECO:0008006" key="3">
    <source>
        <dbReference type="Google" id="ProtNLM"/>
    </source>
</evidence>
<comment type="caution">
    <text evidence="1">The sequence shown here is derived from an EMBL/GenBank/DDBJ whole genome shotgun (WGS) entry which is preliminary data.</text>
</comment>
<name>A0A0F9YTQ7_9BACT</name>
<accession>A0A0F9YTQ7</accession>
<evidence type="ECO:0000313" key="1">
    <source>
        <dbReference type="EMBL" id="KKP29851.1"/>
    </source>
</evidence>
<gene>
    <name evidence="1" type="ORF">UR19_C0007G0025</name>
</gene>
<organism evidence="1 2">
    <name type="scientific">Candidatus Nomurabacteria bacterium GW2011_GWF1_31_48</name>
    <dbReference type="NCBI Taxonomy" id="1618767"/>
    <lineage>
        <taxon>Bacteria</taxon>
        <taxon>Candidatus Nomuraibacteriota</taxon>
    </lineage>
</organism>
<evidence type="ECO:0000313" key="2">
    <source>
        <dbReference type="Proteomes" id="UP000034934"/>
    </source>
</evidence>